<dbReference type="GeneID" id="301329376"/>
<evidence type="ECO:0000313" key="2">
    <source>
        <dbReference type="Proteomes" id="UP001210169"/>
    </source>
</evidence>
<dbReference type="Proteomes" id="UP001210169">
    <property type="component" value="Chromosome"/>
</dbReference>
<organism evidence="1 2">
    <name type="scientific">Streptomyces nigrescens</name>
    <dbReference type="NCBI Taxonomy" id="1920"/>
    <lineage>
        <taxon>Bacteria</taxon>
        <taxon>Bacillati</taxon>
        <taxon>Actinomycetota</taxon>
        <taxon>Actinomycetes</taxon>
        <taxon>Kitasatosporales</taxon>
        <taxon>Streptomycetaceae</taxon>
        <taxon>Streptomyces</taxon>
    </lineage>
</organism>
<accession>A0ABY7ITQ8</accession>
<protein>
    <recommendedName>
        <fullName evidence="3">Secreted protein</fullName>
    </recommendedName>
</protein>
<sequence>MDVVRVLVLITIGCAIWAGWQLHSFPGGWRFTFSSEHAGEREHLTAARRKWRKAESTSYRRVAAARAQEHRAQTLHDERIRRAKEELQRVRWPGRGELVEARGAMSLHQHVLLIADEETPLARLCIRFEQDRQESHIYATRPDGAVRLTSFPNTAHEEGGVRRFAVRIENAVAAENTFRAQQKALAAQAETNLKEAQADTGARDAARLHVAQTTSLHKNDHRRKSARAELDAARKRWQSLTGKLPH</sequence>
<evidence type="ECO:0000313" key="1">
    <source>
        <dbReference type="EMBL" id="WAU02184.1"/>
    </source>
</evidence>
<dbReference type="RefSeq" id="WP_266450488.1">
    <property type="nucleotide sequence ID" value="NZ_CP114203.1"/>
</dbReference>
<evidence type="ECO:0008006" key="3">
    <source>
        <dbReference type="Google" id="ProtNLM"/>
    </source>
</evidence>
<proteinExistence type="predicted"/>
<reference evidence="1 2" key="1">
    <citation type="submission" date="2022-12" db="EMBL/GenBank/DDBJ databases">
        <authorList>
            <person name="Ruckert C."/>
            <person name="Busche T."/>
            <person name="Kalinowski J."/>
            <person name="Wittmann C."/>
        </authorList>
    </citation>
    <scope>NUCLEOTIDE SEQUENCE [LARGE SCALE GENOMIC DNA]</scope>
    <source>
        <strain evidence="1 2">DSM 40276</strain>
    </source>
</reference>
<dbReference type="EMBL" id="CP114203">
    <property type="protein sequence ID" value="WAU02184.1"/>
    <property type="molecule type" value="Genomic_DNA"/>
</dbReference>
<name>A0ABY7ITQ8_STRNI</name>
<keyword evidence="2" id="KW-1185">Reference proteome</keyword>
<gene>
    <name evidence="1" type="ORF">STRNI_000159</name>
</gene>